<comment type="subcellular location">
    <subcellularLocation>
        <location evidence="1">Membrane</location>
        <topology evidence="1">Lipid-anchor</topology>
    </subcellularLocation>
</comment>
<keyword evidence="3" id="KW-0472">Membrane</keyword>
<accession>A0ABZ3IH41</accession>
<evidence type="ECO:0000256" key="1">
    <source>
        <dbReference type="ARBA" id="ARBA00004635"/>
    </source>
</evidence>
<reference evidence="8" key="1">
    <citation type="submission" date="2024-05" db="EMBL/GenBank/DDBJ databases">
        <title>Isolation and characterization of Sporomusa carbonis sp. nov., a carboxydotrophic hydrogenogen in the genus of Sporomusa isolated from a charcoal burning pile.</title>
        <authorList>
            <person name="Boeer T."/>
            <person name="Rosenbaum F."/>
            <person name="Eysell L."/>
            <person name="Mueller V."/>
            <person name="Daniel R."/>
            <person name="Poehlein A."/>
        </authorList>
    </citation>
    <scope>NUCLEOTIDE SEQUENCE [LARGE SCALE GENOMIC DNA]</scope>
    <source>
        <strain evidence="8">DSM 10669</strain>
    </source>
</reference>
<dbReference type="Pfam" id="PF03180">
    <property type="entry name" value="Lipoprotein_9"/>
    <property type="match status" value="1"/>
</dbReference>
<evidence type="ECO:0000256" key="7">
    <source>
        <dbReference type="SAM" id="SignalP"/>
    </source>
</evidence>
<keyword evidence="9" id="KW-1185">Reference proteome</keyword>
<comment type="similarity">
    <text evidence="6">Belongs to the nlpA lipoprotein family.</text>
</comment>
<feature type="chain" id="PRO_5045899656" description="Lipoprotein" evidence="7">
    <location>
        <begin position="23"/>
        <end position="280"/>
    </location>
</feature>
<dbReference type="Gene3D" id="3.40.190.10">
    <property type="entry name" value="Periplasmic binding protein-like II"/>
    <property type="match status" value="2"/>
</dbReference>
<dbReference type="PANTHER" id="PTHR30429">
    <property type="entry name" value="D-METHIONINE-BINDING LIPOPROTEIN METQ"/>
    <property type="match status" value="1"/>
</dbReference>
<dbReference type="PROSITE" id="PS51257">
    <property type="entry name" value="PROKAR_LIPOPROTEIN"/>
    <property type="match status" value="1"/>
</dbReference>
<evidence type="ECO:0000313" key="8">
    <source>
        <dbReference type="EMBL" id="XFO64999.1"/>
    </source>
</evidence>
<gene>
    <name evidence="8" type="primary">metQ_2</name>
    <name evidence="8" type="ORF">SPSIL_011080</name>
</gene>
<dbReference type="Proteomes" id="UP000216752">
    <property type="component" value="Chromosome"/>
</dbReference>
<evidence type="ECO:0000313" key="9">
    <source>
        <dbReference type="Proteomes" id="UP000216752"/>
    </source>
</evidence>
<evidence type="ECO:0000256" key="4">
    <source>
        <dbReference type="ARBA" id="ARBA00023139"/>
    </source>
</evidence>
<keyword evidence="4" id="KW-0564">Palmitate</keyword>
<sequence length="280" mass="30672">MNKRKISMLTKFLLMITTAVFLAGCSNSDKQPTSGNQPVQQRTQIKLGVTPSVSEEVIRKVKEVAAKDGLDIEVIVFSDYTQVNRALAEKQLDANSFQHTGFFENDKKTHNLDLVKIADTYTLPAAIYSKKIKNVSELPDGATVALAGDPANTARGLYLFEKAGWIKLREGAGVKATVRDIVDNPKKLKFKEMDQAMVLPMLGEVDAAAVNSNFALAAGLNPQKDGLVAEDANGPWVNLLAVRTAEKDDPVFQKLVKAFRSAEVKQFINDKYKGSVLASW</sequence>
<feature type="signal peptide" evidence="7">
    <location>
        <begin position="1"/>
        <end position="22"/>
    </location>
</feature>
<protein>
    <recommendedName>
        <fullName evidence="6">Lipoprotein</fullName>
    </recommendedName>
</protein>
<dbReference type="EMBL" id="CP155573">
    <property type="protein sequence ID" value="XFO64999.1"/>
    <property type="molecule type" value="Genomic_DNA"/>
</dbReference>
<keyword evidence="5 6" id="KW-0449">Lipoprotein</keyword>
<evidence type="ECO:0000256" key="6">
    <source>
        <dbReference type="PIRNR" id="PIRNR002854"/>
    </source>
</evidence>
<proteinExistence type="inferred from homology"/>
<dbReference type="RefSeq" id="WP_211289788.1">
    <property type="nucleotide sequence ID" value="NZ_CP155573.1"/>
</dbReference>
<name>A0ABZ3IH41_9FIRM</name>
<evidence type="ECO:0000256" key="3">
    <source>
        <dbReference type="ARBA" id="ARBA00023136"/>
    </source>
</evidence>
<dbReference type="PIRSF" id="PIRSF002854">
    <property type="entry name" value="MetQ"/>
    <property type="match status" value="1"/>
</dbReference>
<evidence type="ECO:0000256" key="5">
    <source>
        <dbReference type="ARBA" id="ARBA00023288"/>
    </source>
</evidence>
<organism evidence="8 9">
    <name type="scientific">Sporomusa silvacetica DSM 10669</name>
    <dbReference type="NCBI Taxonomy" id="1123289"/>
    <lineage>
        <taxon>Bacteria</taxon>
        <taxon>Bacillati</taxon>
        <taxon>Bacillota</taxon>
        <taxon>Negativicutes</taxon>
        <taxon>Selenomonadales</taxon>
        <taxon>Sporomusaceae</taxon>
        <taxon>Sporomusa</taxon>
    </lineage>
</organism>
<dbReference type="SUPFAM" id="SSF53850">
    <property type="entry name" value="Periplasmic binding protein-like II"/>
    <property type="match status" value="1"/>
</dbReference>
<evidence type="ECO:0000256" key="2">
    <source>
        <dbReference type="ARBA" id="ARBA00022729"/>
    </source>
</evidence>
<dbReference type="PANTHER" id="PTHR30429:SF1">
    <property type="entry name" value="D-METHIONINE-BINDING LIPOPROTEIN METQ-RELATED"/>
    <property type="match status" value="1"/>
</dbReference>
<dbReference type="InterPro" id="IPR004872">
    <property type="entry name" value="Lipoprotein_NlpA"/>
</dbReference>
<keyword evidence="2 7" id="KW-0732">Signal</keyword>